<keyword evidence="3" id="KW-0509">mRNA transport</keyword>
<keyword evidence="10" id="KW-1185">Reference proteome</keyword>
<evidence type="ECO:0000256" key="5">
    <source>
        <dbReference type="ARBA" id="ARBA00023010"/>
    </source>
</evidence>
<keyword evidence="7" id="KW-0539">Nucleus</keyword>
<evidence type="ECO:0000256" key="7">
    <source>
        <dbReference type="ARBA" id="ARBA00023242"/>
    </source>
</evidence>
<dbReference type="Proteomes" id="UP000053342">
    <property type="component" value="Unassembled WGS sequence"/>
</dbReference>
<feature type="compositionally biased region" description="Basic and acidic residues" evidence="8">
    <location>
        <begin position="23"/>
        <end position="46"/>
    </location>
</feature>
<dbReference type="VEuPathDB" id="FungiDB:PV06_01888"/>
<name>A0A0D2EE55_9EURO</name>
<evidence type="ECO:0000256" key="1">
    <source>
        <dbReference type="ARBA" id="ARBA00004567"/>
    </source>
</evidence>
<gene>
    <name evidence="9" type="ORF">PV06_01888</name>
</gene>
<feature type="compositionally biased region" description="Low complexity" evidence="8">
    <location>
        <begin position="208"/>
        <end position="228"/>
    </location>
</feature>
<dbReference type="GO" id="GO:0017056">
    <property type="term" value="F:structural constituent of nuclear pore"/>
    <property type="evidence" value="ECO:0007669"/>
    <property type="project" value="InterPro"/>
</dbReference>
<feature type="compositionally biased region" description="Polar residues" evidence="8">
    <location>
        <begin position="181"/>
        <end position="207"/>
    </location>
</feature>
<keyword evidence="6" id="KW-0906">Nuclear pore complex</keyword>
<proteinExistence type="predicted"/>
<dbReference type="STRING" id="215243.A0A0D2EE55"/>
<dbReference type="HOGENOM" id="CLU_539712_0_0_1"/>
<evidence type="ECO:0000256" key="3">
    <source>
        <dbReference type="ARBA" id="ARBA00022816"/>
    </source>
</evidence>
<organism evidence="9 10">
    <name type="scientific">Exophiala oligosperma</name>
    <dbReference type="NCBI Taxonomy" id="215243"/>
    <lineage>
        <taxon>Eukaryota</taxon>
        <taxon>Fungi</taxon>
        <taxon>Dikarya</taxon>
        <taxon>Ascomycota</taxon>
        <taxon>Pezizomycotina</taxon>
        <taxon>Eurotiomycetes</taxon>
        <taxon>Chaetothyriomycetidae</taxon>
        <taxon>Chaetothyriales</taxon>
        <taxon>Herpotrichiellaceae</taxon>
        <taxon>Exophiala</taxon>
    </lineage>
</organism>
<feature type="region of interest" description="Disordered" evidence="8">
    <location>
        <begin position="1"/>
        <end position="229"/>
    </location>
</feature>
<dbReference type="InterPro" id="IPR024882">
    <property type="entry name" value="NUP58/p45/49"/>
</dbReference>
<comment type="subcellular location">
    <subcellularLocation>
        <location evidence="1">Nucleus</location>
        <location evidence="1">Nuclear pore complex</location>
    </subcellularLocation>
</comment>
<keyword evidence="5" id="KW-0811">Translocation</keyword>
<evidence type="ECO:0000256" key="4">
    <source>
        <dbReference type="ARBA" id="ARBA00022927"/>
    </source>
</evidence>
<evidence type="ECO:0000256" key="2">
    <source>
        <dbReference type="ARBA" id="ARBA00022448"/>
    </source>
</evidence>
<reference evidence="9 10" key="1">
    <citation type="submission" date="2015-01" db="EMBL/GenBank/DDBJ databases">
        <title>The Genome Sequence of Exophiala oligosperma CBS72588.</title>
        <authorList>
            <consortium name="The Broad Institute Genomics Platform"/>
            <person name="Cuomo C."/>
            <person name="de Hoog S."/>
            <person name="Gorbushina A."/>
            <person name="Stielow B."/>
            <person name="Teixiera M."/>
            <person name="Abouelleil A."/>
            <person name="Chapman S.B."/>
            <person name="Priest M."/>
            <person name="Young S.K."/>
            <person name="Wortman J."/>
            <person name="Nusbaum C."/>
            <person name="Birren B."/>
        </authorList>
    </citation>
    <scope>NUCLEOTIDE SEQUENCE [LARGE SCALE GENOMIC DNA]</scope>
    <source>
        <strain evidence="9 10">CBS 72588</strain>
    </source>
</reference>
<protein>
    <submittedName>
        <fullName evidence="9">Uncharacterized protein</fullName>
    </submittedName>
</protein>
<dbReference type="GO" id="GO:0008139">
    <property type="term" value="F:nuclear localization sequence binding"/>
    <property type="evidence" value="ECO:0007669"/>
    <property type="project" value="InterPro"/>
</dbReference>
<evidence type="ECO:0000313" key="9">
    <source>
        <dbReference type="EMBL" id="KIW46204.1"/>
    </source>
</evidence>
<sequence length="505" mass="54969">MSSKSDGPLSVPPKRMTNARIVKFLEEHSGKEVRERGRDQGKEQETGNKQMPLCSNVDIPVRPGTPHPSITVNHADSHEVISAAPEARPGVRHGKSPTPPSVPPGSVTQPEVSVEPSVKRKPKYARVEDRPRLIPQSRRPRPPPTPPSCVDYPQVSVPPLNNFQPEPTPELNGPANMAFNFGTSASKPTINLGMSTNAPANSGTSLFGQPASQPAAATSATPNAGASTQPQIDLAHMRSTTKFEQLTPDLQREIEAVDTMIYNQIALAQQVSDLIPLVMGAGETIPNGVDFVTQKLEELETGLGNDAEAIVAAKEGDIKENEQEAKAVFRAVDRLKMPRQYQASHTSNESFGQSGAGGIYSGAGLSGWWNNPQTLRGNFRGTNAAGNTIQLPSDDTEEVQGPKSLIDVFNTRVSGMEDRIKEQKLLLEQIEQFTKSLEGKVVSKEREVNERLAYGDRDGSVMSEKEHQMQMLRYVFGEVQRSMYDVADKVAAARDELARLDRDGN</sequence>
<dbReference type="AlphaFoldDB" id="A0A0D2EE55"/>
<evidence type="ECO:0000256" key="8">
    <source>
        <dbReference type="SAM" id="MobiDB-lite"/>
    </source>
</evidence>
<evidence type="ECO:0000313" key="10">
    <source>
        <dbReference type="Proteomes" id="UP000053342"/>
    </source>
</evidence>
<dbReference type="GO" id="GO:0005643">
    <property type="term" value="C:nuclear pore"/>
    <property type="evidence" value="ECO:0007669"/>
    <property type="project" value="UniProtKB-SubCell"/>
</dbReference>
<dbReference type="GO" id="GO:0015031">
    <property type="term" value="P:protein transport"/>
    <property type="evidence" value="ECO:0007669"/>
    <property type="project" value="UniProtKB-KW"/>
</dbReference>
<dbReference type="OrthoDB" id="2538017at2759"/>
<accession>A0A0D2EE55</accession>
<evidence type="ECO:0000256" key="6">
    <source>
        <dbReference type="ARBA" id="ARBA00023132"/>
    </source>
</evidence>
<keyword evidence="2" id="KW-0813">Transport</keyword>
<dbReference type="EMBL" id="KN847333">
    <property type="protein sequence ID" value="KIW46204.1"/>
    <property type="molecule type" value="Genomic_DNA"/>
</dbReference>
<dbReference type="GO" id="GO:0051028">
    <property type="term" value="P:mRNA transport"/>
    <property type="evidence" value="ECO:0007669"/>
    <property type="project" value="UniProtKB-KW"/>
</dbReference>
<dbReference type="PANTHER" id="PTHR13437">
    <property type="entry name" value="NUCLEOPORIN P58/P45 NUCLEOPORIN-LIKE PROTEIN 1"/>
    <property type="match status" value="1"/>
</dbReference>
<dbReference type="RefSeq" id="XP_016266420.1">
    <property type="nucleotide sequence ID" value="XM_016402523.1"/>
</dbReference>
<dbReference type="GeneID" id="27353962"/>
<keyword evidence="4" id="KW-0653">Protein transport</keyword>
<dbReference type="PANTHER" id="PTHR13437:SF2">
    <property type="entry name" value="NUCLEOPORIN P58_P45"/>
    <property type="match status" value="1"/>
</dbReference>